<dbReference type="RefSeq" id="XP_024744395.1">
    <property type="nucleotide sequence ID" value="XM_024887761.1"/>
</dbReference>
<proteinExistence type="predicted"/>
<reference evidence="1 2" key="1">
    <citation type="submission" date="2016-04" db="EMBL/GenBank/DDBJ databases">
        <title>A degradative enzymes factory behind the ericoid mycorrhizal symbiosis.</title>
        <authorList>
            <consortium name="DOE Joint Genome Institute"/>
            <person name="Martino E."/>
            <person name="Morin E."/>
            <person name="Grelet G."/>
            <person name="Kuo A."/>
            <person name="Kohler A."/>
            <person name="Daghino S."/>
            <person name="Barry K."/>
            <person name="Choi C."/>
            <person name="Cichocki N."/>
            <person name="Clum A."/>
            <person name="Copeland A."/>
            <person name="Hainaut M."/>
            <person name="Haridas S."/>
            <person name="Labutti K."/>
            <person name="Lindquist E."/>
            <person name="Lipzen A."/>
            <person name="Khouja H.-R."/>
            <person name="Murat C."/>
            <person name="Ohm R."/>
            <person name="Olson A."/>
            <person name="Spatafora J."/>
            <person name="Veneault-Fourrey C."/>
            <person name="Henrissat B."/>
            <person name="Grigoriev I."/>
            <person name="Martin F."/>
            <person name="Perotto S."/>
        </authorList>
    </citation>
    <scope>NUCLEOTIDE SEQUENCE [LARGE SCALE GENOMIC DNA]</scope>
    <source>
        <strain evidence="1 2">E</strain>
    </source>
</reference>
<keyword evidence="2" id="KW-1185">Reference proteome</keyword>
<organism evidence="1 2">
    <name type="scientific">Hyaloscypha bicolor E</name>
    <dbReference type="NCBI Taxonomy" id="1095630"/>
    <lineage>
        <taxon>Eukaryota</taxon>
        <taxon>Fungi</taxon>
        <taxon>Dikarya</taxon>
        <taxon>Ascomycota</taxon>
        <taxon>Pezizomycotina</taxon>
        <taxon>Leotiomycetes</taxon>
        <taxon>Helotiales</taxon>
        <taxon>Hyaloscyphaceae</taxon>
        <taxon>Hyaloscypha</taxon>
        <taxon>Hyaloscypha bicolor</taxon>
    </lineage>
</organism>
<evidence type="ECO:0000313" key="2">
    <source>
        <dbReference type="Proteomes" id="UP000235371"/>
    </source>
</evidence>
<sequence length="217" mass="24062">MSEGRVNLSPEEMNTEVDEALFLDEALVESPRRASAERTMASRPRTYGLTSELVRADDLAFETGPGDTEERQYHFTTTSDGSAAQVITTNTSVHIIPIDRSYHRENQGREGKPLYDVTQNGLKFKGNVKSIKFMINQATSRPDPYVSGNSQSQGQGKQDCGFVNQAGALFFQSVSDSEGEVRQSVTGKDIFKIKQAAVEVEGEATKFFFNTIDQRVF</sequence>
<dbReference type="Proteomes" id="UP000235371">
    <property type="component" value="Unassembled WGS sequence"/>
</dbReference>
<dbReference type="GeneID" id="36595837"/>
<dbReference type="EMBL" id="KZ613740">
    <property type="protein sequence ID" value="PMD67491.1"/>
    <property type="molecule type" value="Genomic_DNA"/>
</dbReference>
<evidence type="ECO:0000313" key="1">
    <source>
        <dbReference type="EMBL" id="PMD67491.1"/>
    </source>
</evidence>
<gene>
    <name evidence="1" type="ORF">K444DRAFT_690253</name>
</gene>
<accession>A0A2J6TWY0</accession>
<dbReference type="AlphaFoldDB" id="A0A2J6TWY0"/>
<dbReference type="OrthoDB" id="3539803at2759"/>
<protein>
    <submittedName>
        <fullName evidence="1">Uncharacterized protein</fullName>
    </submittedName>
</protein>
<name>A0A2J6TWY0_9HELO</name>
<dbReference type="InParanoid" id="A0A2J6TWY0"/>